<proteinExistence type="predicted"/>
<reference evidence="2" key="1">
    <citation type="submission" date="2018-11" db="EMBL/GenBank/DDBJ databases">
        <authorList>
            <consortium name="Pathogen Informatics"/>
        </authorList>
    </citation>
    <scope>NUCLEOTIDE SEQUENCE</scope>
</reference>
<dbReference type="EMBL" id="CAAALY010080661">
    <property type="protein sequence ID" value="VEL26495.1"/>
    <property type="molecule type" value="Genomic_DNA"/>
</dbReference>
<organism evidence="2 3">
    <name type="scientific">Protopolystoma xenopodis</name>
    <dbReference type="NCBI Taxonomy" id="117903"/>
    <lineage>
        <taxon>Eukaryota</taxon>
        <taxon>Metazoa</taxon>
        <taxon>Spiralia</taxon>
        <taxon>Lophotrochozoa</taxon>
        <taxon>Platyhelminthes</taxon>
        <taxon>Monogenea</taxon>
        <taxon>Polyopisthocotylea</taxon>
        <taxon>Polystomatidea</taxon>
        <taxon>Polystomatidae</taxon>
        <taxon>Protopolystoma</taxon>
    </lineage>
</organism>
<feature type="compositionally biased region" description="Basic and acidic residues" evidence="1">
    <location>
        <begin position="204"/>
        <end position="213"/>
    </location>
</feature>
<feature type="non-terminal residue" evidence="2">
    <location>
        <position position="213"/>
    </location>
</feature>
<accession>A0A448X315</accession>
<feature type="region of interest" description="Disordered" evidence="1">
    <location>
        <begin position="112"/>
        <end position="213"/>
    </location>
</feature>
<evidence type="ECO:0000313" key="2">
    <source>
        <dbReference type="EMBL" id="VEL26495.1"/>
    </source>
</evidence>
<evidence type="ECO:0000313" key="3">
    <source>
        <dbReference type="Proteomes" id="UP000784294"/>
    </source>
</evidence>
<dbReference type="AlphaFoldDB" id="A0A448X315"/>
<protein>
    <submittedName>
        <fullName evidence="2">Uncharacterized protein</fullName>
    </submittedName>
</protein>
<comment type="caution">
    <text evidence="2">The sequence shown here is derived from an EMBL/GenBank/DDBJ whole genome shotgun (WGS) entry which is preliminary data.</text>
</comment>
<feature type="compositionally biased region" description="Low complexity" evidence="1">
    <location>
        <begin position="144"/>
        <end position="169"/>
    </location>
</feature>
<name>A0A448X315_9PLAT</name>
<gene>
    <name evidence="2" type="ORF">PXEA_LOCUS19935</name>
</gene>
<keyword evidence="3" id="KW-1185">Reference proteome</keyword>
<feature type="compositionally biased region" description="Acidic residues" evidence="1">
    <location>
        <begin position="170"/>
        <end position="184"/>
    </location>
</feature>
<sequence length="213" mass="22155">MSSSEVHTLYPATGRLCLINPMALNMSAGANTSIRKSVNQAITMSDSSCTTVLSPPPQPSLSPLPLEILPEPPLQPAPQIPLTASVPATVSSSQSVTSIRLTRPAANESAGYRIANTTIARPARRPSSPDGYRGDIKSRDSAGSYSVTSSPPSSVAASPPTSYSSAVTDDAGDEEYDVEAEEEGYIGSSPQDQCAGGEDLGQTKPREFVLGET</sequence>
<evidence type="ECO:0000256" key="1">
    <source>
        <dbReference type="SAM" id="MobiDB-lite"/>
    </source>
</evidence>
<dbReference type="Proteomes" id="UP000784294">
    <property type="component" value="Unassembled WGS sequence"/>
</dbReference>